<dbReference type="AlphaFoldDB" id="A0A7S1YH68"/>
<gene>
    <name evidence="1" type="ORF">GOCE00092_LOCUS21080</name>
</gene>
<sequence length="115" mass="12711">MVLSEQGQRTLKLITWTVTPLTAAIAVLDTSYTRPDDPTAKHCFSDFHEFVYGSVDQFVWGIDTELLKEQQLQSERLRKRMEDAAVISSTASKRMEDAAIISATASSSNAKEGGN</sequence>
<protein>
    <submittedName>
        <fullName evidence="1">Uncharacterized protein</fullName>
    </submittedName>
</protein>
<proteinExistence type="predicted"/>
<dbReference type="EMBL" id="HBGK01040369">
    <property type="protein sequence ID" value="CAD9299705.1"/>
    <property type="molecule type" value="Transcribed_RNA"/>
</dbReference>
<evidence type="ECO:0000313" key="1">
    <source>
        <dbReference type="EMBL" id="CAD9299705.1"/>
    </source>
</evidence>
<organism evidence="1">
    <name type="scientific">Grammatophora oceanica</name>
    <dbReference type="NCBI Taxonomy" id="210454"/>
    <lineage>
        <taxon>Eukaryota</taxon>
        <taxon>Sar</taxon>
        <taxon>Stramenopiles</taxon>
        <taxon>Ochrophyta</taxon>
        <taxon>Bacillariophyta</taxon>
        <taxon>Fragilariophyceae</taxon>
        <taxon>Fragilariophycidae</taxon>
        <taxon>Rhabdonematales</taxon>
        <taxon>Grammatophoraceae</taxon>
        <taxon>Grammatophora</taxon>
    </lineage>
</organism>
<accession>A0A7S1YH68</accession>
<name>A0A7S1YH68_9STRA</name>
<reference evidence="1" key="1">
    <citation type="submission" date="2021-01" db="EMBL/GenBank/DDBJ databases">
        <authorList>
            <person name="Corre E."/>
            <person name="Pelletier E."/>
            <person name="Niang G."/>
            <person name="Scheremetjew M."/>
            <person name="Finn R."/>
            <person name="Kale V."/>
            <person name="Holt S."/>
            <person name="Cochrane G."/>
            <person name="Meng A."/>
            <person name="Brown T."/>
            <person name="Cohen L."/>
        </authorList>
    </citation>
    <scope>NUCLEOTIDE SEQUENCE</scope>
    <source>
        <strain evidence="1">CCMP 410</strain>
    </source>
</reference>